<dbReference type="PROSITE" id="PS00109">
    <property type="entry name" value="PROTEIN_KINASE_TYR"/>
    <property type="match status" value="1"/>
</dbReference>
<dbReference type="GO" id="GO:0004674">
    <property type="term" value="F:protein serine/threonine kinase activity"/>
    <property type="evidence" value="ECO:0007669"/>
    <property type="project" value="UniProtKB-KW"/>
</dbReference>
<evidence type="ECO:0000256" key="8">
    <source>
        <dbReference type="ARBA" id="ARBA00022741"/>
    </source>
</evidence>
<keyword evidence="11" id="KW-0067">ATP-binding</keyword>
<keyword evidence="7" id="KW-0819">tRNA processing</keyword>
<gene>
    <name evidence="21" type="ORF">g.12351</name>
</gene>
<dbReference type="AlphaFoldDB" id="A0A1B6H149"/>
<protein>
    <recommendedName>
        <fullName evidence="3">non-specific serine/threonine protein kinase</fullName>
        <ecNumber evidence="3">2.7.11.1</ecNumber>
    </recommendedName>
    <alternativeName>
        <fullName evidence="17">Nori-2</fullName>
    </alternativeName>
    <alternativeName>
        <fullName evidence="18">TP53-regulating kinase</fullName>
    </alternativeName>
    <alternativeName>
        <fullName evidence="19">p53-related protein kinase</fullName>
    </alternativeName>
</protein>
<keyword evidence="8" id="KW-0547">Nucleotide-binding</keyword>
<dbReference type="Gene3D" id="3.30.200.20">
    <property type="entry name" value="Phosphorylase Kinase, domain 1"/>
    <property type="match status" value="1"/>
</dbReference>
<dbReference type="PROSITE" id="PS50011">
    <property type="entry name" value="PROTEIN_KINASE_DOM"/>
    <property type="match status" value="1"/>
</dbReference>
<dbReference type="GO" id="GO:0000408">
    <property type="term" value="C:EKC/KEOPS complex"/>
    <property type="evidence" value="ECO:0007669"/>
    <property type="project" value="UniProtKB-ARBA"/>
</dbReference>
<dbReference type="SUPFAM" id="SSF56112">
    <property type="entry name" value="Protein kinase-like (PK-like)"/>
    <property type="match status" value="1"/>
</dbReference>
<evidence type="ECO:0000256" key="18">
    <source>
        <dbReference type="ARBA" id="ARBA00080585"/>
    </source>
</evidence>
<dbReference type="FunFam" id="1.10.510.10:FF:000323">
    <property type="entry name" value="TP53-regulating kinase, putative"/>
    <property type="match status" value="1"/>
</dbReference>
<evidence type="ECO:0000256" key="7">
    <source>
        <dbReference type="ARBA" id="ARBA00022694"/>
    </source>
</evidence>
<keyword evidence="6" id="KW-0808">Transferase</keyword>
<evidence type="ECO:0000256" key="2">
    <source>
        <dbReference type="ARBA" id="ARBA00010630"/>
    </source>
</evidence>
<evidence type="ECO:0000256" key="12">
    <source>
        <dbReference type="ARBA" id="ARBA00023242"/>
    </source>
</evidence>
<keyword evidence="12" id="KW-0539">Nucleus</keyword>
<dbReference type="EC" id="2.7.11.1" evidence="3"/>
<dbReference type="FunFam" id="3.30.200.20:FF:000201">
    <property type="entry name" value="TP53-regulating kinase isoform X1"/>
    <property type="match status" value="1"/>
</dbReference>
<comment type="subcellular location">
    <subcellularLocation>
        <location evidence="1">Nucleus</location>
    </subcellularLocation>
</comment>
<comment type="catalytic activity">
    <reaction evidence="14">
        <text>L-seryl-[protein] + ATP = O-phospho-L-seryl-[protein] + ADP + H(+)</text>
        <dbReference type="Rhea" id="RHEA:17989"/>
        <dbReference type="Rhea" id="RHEA-COMP:9863"/>
        <dbReference type="Rhea" id="RHEA-COMP:11604"/>
        <dbReference type="ChEBI" id="CHEBI:15378"/>
        <dbReference type="ChEBI" id="CHEBI:29999"/>
        <dbReference type="ChEBI" id="CHEBI:30616"/>
        <dbReference type="ChEBI" id="CHEBI:83421"/>
        <dbReference type="ChEBI" id="CHEBI:456216"/>
        <dbReference type="EC" id="2.7.11.1"/>
    </reaction>
</comment>
<dbReference type="InterPro" id="IPR008266">
    <property type="entry name" value="Tyr_kinase_AS"/>
</dbReference>
<keyword evidence="5" id="KW-0597">Phosphoprotein</keyword>
<evidence type="ECO:0000256" key="5">
    <source>
        <dbReference type="ARBA" id="ARBA00022553"/>
    </source>
</evidence>
<evidence type="ECO:0000256" key="19">
    <source>
        <dbReference type="ARBA" id="ARBA00081359"/>
    </source>
</evidence>
<organism evidence="21">
    <name type="scientific">Cuerna arida</name>
    <dbReference type="NCBI Taxonomy" id="1464854"/>
    <lineage>
        <taxon>Eukaryota</taxon>
        <taxon>Metazoa</taxon>
        <taxon>Ecdysozoa</taxon>
        <taxon>Arthropoda</taxon>
        <taxon>Hexapoda</taxon>
        <taxon>Insecta</taxon>
        <taxon>Pterygota</taxon>
        <taxon>Neoptera</taxon>
        <taxon>Paraneoptera</taxon>
        <taxon>Hemiptera</taxon>
        <taxon>Auchenorrhyncha</taxon>
        <taxon>Membracoidea</taxon>
        <taxon>Cicadellidae</taxon>
        <taxon>Cicadellinae</taxon>
        <taxon>Proconiini</taxon>
        <taxon>Cuerna</taxon>
    </lineage>
</organism>
<dbReference type="PANTHER" id="PTHR12209">
    <property type="entry name" value="NON-SPECIFIC SERINE/THREONINE PROTEIN KINASE"/>
    <property type="match status" value="1"/>
</dbReference>
<evidence type="ECO:0000256" key="9">
    <source>
        <dbReference type="ARBA" id="ARBA00022777"/>
    </source>
</evidence>
<evidence type="ECO:0000256" key="10">
    <source>
        <dbReference type="ARBA" id="ARBA00022801"/>
    </source>
</evidence>
<comment type="subunit">
    <text evidence="16">Component of the EKC/KEOPS complex composed of at least GON7, TP53RK, TPRKB, OSGEP and LAGE3; the whole complex dimerizes.</text>
</comment>
<evidence type="ECO:0000256" key="4">
    <source>
        <dbReference type="ARBA" id="ARBA00022527"/>
    </source>
</evidence>
<comment type="similarity">
    <text evidence="2">Belongs to the protein kinase superfamily. BUD32 family.</text>
</comment>
<evidence type="ECO:0000256" key="3">
    <source>
        <dbReference type="ARBA" id="ARBA00012513"/>
    </source>
</evidence>
<dbReference type="GO" id="GO:0005829">
    <property type="term" value="C:cytosol"/>
    <property type="evidence" value="ECO:0007669"/>
    <property type="project" value="TreeGrafter"/>
</dbReference>
<dbReference type="GO" id="GO:0008033">
    <property type="term" value="P:tRNA processing"/>
    <property type="evidence" value="ECO:0007669"/>
    <property type="project" value="UniProtKB-KW"/>
</dbReference>
<sequence>MNINDNYIPVKQGAEGKLYKGIYLGKEVIVKERFKKLYRHQDLDEHLTRERMKAEAKAIIRSKNAGVHTPAIYLVDFDNRLIVMEEIENSVTVKDYINKVIDDPDVNESTDDKLKSVSSEIGSAIAKLHKHGIVHGDLTSSNMLVREDEKGLVSKLFLIDFGLSQLDASPEDKGVDLYVLERALVSTHKNAEELFKLILDAYKKVYKKGGCPEVLSKLEEVRARGRKRTMVG</sequence>
<dbReference type="InterPro" id="IPR000719">
    <property type="entry name" value="Prot_kinase_dom"/>
</dbReference>
<keyword evidence="9" id="KW-0418">Kinase</keyword>
<dbReference type="InterPro" id="IPR022495">
    <property type="entry name" value="Bud32"/>
</dbReference>
<dbReference type="NCBIfam" id="TIGR03724">
    <property type="entry name" value="arch_bud32"/>
    <property type="match status" value="1"/>
</dbReference>
<dbReference type="Pfam" id="PF06293">
    <property type="entry name" value="Kdo"/>
    <property type="match status" value="1"/>
</dbReference>
<name>A0A1B6H149_9HEMI</name>
<evidence type="ECO:0000259" key="20">
    <source>
        <dbReference type="PROSITE" id="PS50011"/>
    </source>
</evidence>
<accession>A0A1B6H149</accession>
<feature type="domain" description="Protein kinase" evidence="20">
    <location>
        <begin position="4"/>
        <end position="232"/>
    </location>
</feature>
<comment type="catalytic activity">
    <reaction evidence="13">
        <text>L-threonyl-[protein] + ATP = O-phospho-L-threonyl-[protein] + ADP + H(+)</text>
        <dbReference type="Rhea" id="RHEA:46608"/>
        <dbReference type="Rhea" id="RHEA-COMP:11060"/>
        <dbReference type="Rhea" id="RHEA-COMP:11605"/>
        <dbReference type="ChEBI" id="CHEBI:15378"/>
        <dbReference type="ChEBI" id="CHEBI:30013"/>
        <dbReference type="ChEBI" id="CHEBI:30616"/>
        <dbReference type="ChEBI" id="CHEBI:61977"/>
        <dbReference type="ChEBI" id="CHEBI:456216"/>
        <dbReference type="EC" id="2.7.11.1"/>
    </reaction>
</comment>
<evidence type="ECO:0000256" key="13">
    <source>
        <dbReference type="ARBA" id="ARBA00047899"/>
    </source>
</evidence>
<evidence type="ECO:0000256" key="1">
    <source>
        <dbReference type="ARBA" id="ARBA00004123"/>
    </source>
</evidence>
<dbReference type="GO" id="GO:0016787">
    <property type="term" value="F:hydrolase activity"/>
    <property type="evidence" value="ECO:0007669"/>
    <property type="project" value="UniProtKB-KW"/>
</dbReference>
<dbReference type="GO" id="GO:0005634">
    <property type="term" value="C:nucleus"/>
    <property type="evidence" value="ECO:0007669"/>
    <property type="project" value="UniProtKB-SubCell"/>
</dbReference>
<evidence type="ECO:0000256" key="11">
    <source>
        <dbReference type="ARBA" id="ARBA00022840"/>
    </source>
</evidence>
<comment type="function">
    <text evidence="15">Component of the EKC/KEOPS complex that is required for the formation of a threonylcarbamoyl group on adenosine at position 37 (t(6)A37) in tRNAs that read codons beginning with adenine. The complex is probably involved in the transfer of the threonylcarbamoyl moiety of threonylcarbamoyl-AMP (TC-AMP) to the N6 group of A37. TP53RK has ATPase activity in the context of the EKC/KEOPS complex and likely plays a supporting role to the catalytic subunit OSGEP. Atypical protein kinase that phosphorylates 'Ser-15' of p53/TP53 protein and may therefore participate in its activation.</text>
</comment>
<proteinExistence type="inferred from homology"/>
<dbReference type="GO" id="GO:0005524">
    <property type="term" value="F:ATP binding"/>
    <property type="evidence" value="ECO:0007669"/>
    <property type="project" value="UniProtKB-KW"/>
</dbReference>
<evidence type="ECO:0000256" key="6">
    <source>
        <dbReference type="ARBA" id="ARBA00022679"/>
    </source>
</evidence>
<dbReference type="InterPro" id="IPR011009">
    <property type="entry name" value="Kinase-like_dom_sf"/>
</dbReference>
<evidence type="ECO:0000256" key="16">
    <source>
        <dbReference type="ARBA" id="ARBA00062157"/>
    </source>
</evidence>
<evidence type="ECO:0000256" key="15">
    <source>
        <dbReference type="ARBA" id="ARBA00056624"/>
    </source>
</evidence>
<dbReference type="Gene3D" id="1.10.510.10">
    <property type="entry name" value="Transferase(Phosphotransferase) domain 1"/>
    <property type="match status" value="1"/>
</dbReference>
<keyword evidence="4" id="KW-0723">Serine/threonine-protein kinase</keyword>
<dbReference type="GO" id="GO:0070525">
    <property type="term" value="P:tRNA threonylcarbamoyladenosine metabolic process"/>
    <property type="evidence" value="ECO:0007669"/>
    <property type="project" value="TreeGrafter"/>
</dbReference>
<evidence type="ECO:0000256" key="14">
    <source>
        <dbReference type="ARBA" id="ARBA00048679"/>
    </source>
</evidence>
<keyword evidence="10" id="KW-0378">Hydrolase</keyword>
<dbReference type="PANTHER" id="PTHR12209:SF0">
    <property type="entry name" value="EKC_KEOPS COMPLEX SUBUNIT TP53RK"/>
    <property type="match status" value="1"/>
</dbReference>
<dbReference type="EMBL" id="GECZ01001367">
    <property type="protein sequence ID" value="JAS68402.1"/>
    <property type="molecule type" value="Transcribed_RNA"/>
</dbReference>
<dbReference type="SMART" id="SM00220">
    <property type="entry name" value="S_TKc"/>
    <property type="match status" value="1"/>
</dbReference>
<evidence type="ECO:0000313" key="21">
    <source>
        <dbReference type="EMBL" id="JAS68402.1"/>
    </source>
</evidence>
<evidence type="ECO:0000256" key="17">
    <source>
        <dbReference type="ARBA" id="ARBA00079584"/>
    </source>
</evidence>
<reference evidence="21" key="1">
    <citation type="submission" date="2015-11" db="EMBL/GenBank/DDBJ databases">
        <title>De novo transcriptome assembly of four potential Pierce s Disease insect vectors from Arizona vineyards.</title>
        <authorList>
            <person name="Tassone E.E."/>
        </authorList>
    </citation>
    <scope>NUCLEOTIDE SEQUENCE</scope>
</reference>